<sequence length="140" mass="15489">MEEREPLEAAPKLYGPNAVVTFRLTKERDDVRSILNEKKAAGEDISQYLARVIRIVEGLATDSAAPSSSPAQPVTGLMPQLTDDQMNILVSRITQQLMQSGFQAHAQAPTPAIVEPDAEEQQQQQKKAELKNLASDMMEW</sequence>
<comment type="caution">
    <text evidence="2">The sequence shown here is derived from an EMBL/GenBank/DDBJ whole genome shotgun (WGS) entry which is preliminary data.</text>
</comment>
<name>A0A2N5MZN4_9BACL</name>
<keyword evidence="3" id="KW-1185">Reference proteome</keyword>
<reference evidence="2 3" key="1">
    <citation type="submission" date="2017-05" db="EMBL/GenBank/DDBJ databases">
        <title>Functional genome analysis of Paenibacillus pasadenensis strain R16: insights on endophytic life style and antifungal activity.</title>
        <authorList>
            <person name="Passera A."/>
            <person name="Marcolungo L."/>
            <person name="Casati P."/>
            <person name="Brasca M."/>
            <person name="Quaglino F."/>
            <person name="Delledonne M."/>
        </authorList>
    </citation>
    <scope>NUCLEOTIDE SEQUENCE [LARGE SCALE GENOMIC DNA]</scope>
    <source>
        <strain evidence="2 3">R16</strain>
    </source>
</reference>
<evidence type="ECO:0000313" key="2">
    <source>
        <dbReference type="EMBL" id="PLT43547.1"/>
    </source>
</evidence>
<dbReference type="EMBL" id="NFEZ01000005">
    <property type="protein sequence ID" value="PLT43547.1"/>
    <property type="molecule type" value="Genomic_DNA"/>
</dbReference>
<evidence type="ECO:0000313" key="3">
    <source>
        <dbReference type="Proteomes" id="UP000234789"/>
    </source>
</evidence>
<organism evidence="2 3">
    <name type="scientific">Paenibacillus pasadenensis</name>
    <dbReference type="NCBI Taxonomy" id="217090"/>
    <lineage>
        <taxon>Bacteria</taxon>
        <taxon>Bacillati</taxon>
        <taxon>Bacillota</taxon>
        <taxon>Bacilli</taxon>
        <taxon>Bacillales</taxon>
        <taxon>Paenibacillaceae</taxon>
        <taxon>Paenibacillus</taxon>
    </lineage>
</organism>
<proteinExistence type="predicted"/>
<dbReference type="Proteomes" id="UP000234789">
    <property type="component" value="Unassembled WGS sequence"/>
</dbReference>
<feature type="region of interest" description="Disordered" evidence="1">
    <location>
        <begin position="116"/>
        <end position="140"/>
    </location>
</feature>
<evidence type="ECO:0000256" key="1">
    <source>
        <dbReference type="SAM" id="MobiDB-lite"/>
    </source>
</evidence>
<dbReference type="RefSeq" id="WP_101809545.1">
    <property type="nucleotide sequence ID" value="NZ_NFEZ01000005.1"/>
</dbReference>
<accession>A0A2N5MZN4</accession>
<dbReference type="AlphaFoldDB" id="A0A2N5MZN4"/>
<gene>
    <name evidence="2" type="ORF">B8V81_5087</name>
</gene>
<protein>
    <submittedName>
        <fullName evidence="2">Uncharacterized protein</fullName>
    </submittedName>
</protein>